<dbReference type="EMBL" id="ASGP02000002">
    <property type="protein sequence ID" value="KAH9522911.1"/>
    <property type="molecule type" value="Genomic_DNA"/>
</dbReference>
<feature type="region of interest" description="Disordered" evidence="1">
    <location>
        <begin position="1"/>
        <end position="25"/>
    </location>
</feature>
<keyword evidence="3" id="KW-1185">Reference proteome</keyword>
<feature type="compositionally biased region" description="Low complexity" evidence="1">
    <location>
        <begin position="13"/>
        <end position="22"/>
    </location>
</feature>
<reference evidence="2" key="2">
    <citation type="journal article" date="2022" name="Res Sq">
        <title>Comparative Genomics Reveals Insights into the Divergent Evolution of Astigmatic Mites and Household Pest Adaptations.</title>
        <authorList>
            <person name="Xiong Q."/>
            <person name="Wan A.T.-Y."/>
            <person name="Liu X.-Y."/>
            <person name="Fung C.S.-H."/>
            <person name="Xiao X."/>
            <person name="Malainual N."/>
            <person name="Hou J."/>
            <person name="Wang L."/>
            <person name="Wang M."/>
            <person name="Yang K."/>
            <person name="Cui Y."/>
            <person name="Leung E."/>
            <person name="Nong W."/>
            <person name="Shin S.-K."/>
            <person name="Au S."/>
            <person name="Jeong K.Y."/>
            <person name="Chew F.T."/>
            <person name="Hui J."/>
            <person name="Leung T.F."/>
            <person name="Tungtrongchitr A."/>
            <person name="Zhong N."/>
            <person name="Liu Z."/>
            <person name="Tsui S."/>
        </authorList>
    </citation>
    <scope>NUCLEOTIDE SEQUENCE</scope>
    <source>
        <strain evidence="2">Derf</strain>
        <tissue evidence="2">Whole organism</tissue>
    </source>
</reference>
<evidence type="ECO:0000313" key="3">
    <source>
        <dbReference type="Proteomes" id="UP000790347"/>
    </source>
</evidence>
<comment type="caution">
    <text evidence="2">The sequence shown here is derived from an EMBL/GenBank/DDBJ whole genome shotgun (WGS) entry which is preliminary data.</text>
</comment>
<protein>
    <submittedName>
        <fullName evidence="2">Uncharacterized protein</fullName>
    </submittedName>
</protein>
<evidence type="ECO:0000256" key="1">
    <source>
        <dbReference type="SAM" id="MobiDB-lite"/>
    </source>
</evidence>
<feature type="compositionally biased region" description="Basic and acidic residues" evidence="1">
    <location>
        <begin position="129"/>
        <end position="140"/>
    </location>
</feature>
<sequence>MSGRKMERYANPSTSSSTAATTMLMDSNNDDPYSLKLERLDILNIDDTSTFMTDVIEQRKSLYDDARLMTRLLGLDQYSDTINDGDGELRKKKIKAKKKKTIIRRYNIDDDDDDQPTLVGDIIERNDQTVVDKTKTKQEGEATTDDDDDDDNDEELANPDSMEEDNDYMDSYFDNGEDFID</sequence>
<evidence type="ECO:0000313" key="2">
    <source>
        <dbReference type="EMBL" id="KAH9522911.1"/>
    </source>
</evidence>
<dbReference type="Proteomes" id="UP000790347">
    <property type="component" value="Unassembled WGS sequence"/>
</dbReference>
<organism evidence="2 3">
    <name type="scientific">Dermatophagoides farinae</name>
    <name type="common">American house dust mite</name>
    <dbReference type="NCBI Taxonomy" id="6954"/>
    <lineage>
        <taxon>Eukaryota</taxon>
        <taxon>Metazoa</taxon>
        <taxon>Ecdysozoa</taxon>
        <taxon>Arthropoda</taxon>
        <taxon>Chelicerata</taxon>
        <taxon>Arachnida</taxon>
        <taxon>Acari</taxon>
        <taxon>Acariformes</taxon>
        <taxon>Sarcoptiformes</taxon>
        <taxon>Astigmata</taxon>
        <taxon>Psoroptidia</taxon>
        <taxon>Analgoidea</taxon>
        <taxon>Pyroglyphidae</taxon>
        <taxon>Dermatophagoidinae</taxon>
        <taxon>Dermatophagoides</taxon>
    </lineage>
</organism>
<gene>
    <name evidence="2" type="ORF">DERF_006464</name>
</gene>
<accession>A0A922L759</accession>
<reference evidence="2" key="1">
    <citation type="submission" date="2013-05" db="EMBL/GenBank/DDBJ databases">
        <authorList>
            <person name="Yim A.K.Y."/>
            <person name="Chan T.F."/>
            <person name="Ji K.M."/>
            <person name="Liu X.Y."/>
            <person name="Zhou J.W."/>
            <person name="Li R.Q."/>
            <person name="Yang K.Y."/>
            <person name="Li J."/>
            <person name="Li M."/>
            <person name="Law P.T.W."/>
            <person name="Wu Y.L."/>
            <person name="Cai Z.L."/>
            <person name="Qin H."/>
            <person name="Bao Y."/>
            <person name="Leung R.K.K."/>
            <person name="Ng P.K.S."/>
            <person name="Zou J."/>
            <person name="Zhong X.J."/>
            <person name="Ran P.X."/>
            <person name="Zhong N.S."/>
            <person name="Liu Z.G."/>
            <person name="Tsui S.K.W."/>
        </authorList>
    </citation>
    <scope>NUCLEOTIDE SEQUENCE</scope>
    <source>
        <strain evidence="2">Derf</strain>
        <tissue evidence="2">Whole organism</tissue>
    </source>
</reference>
<feature type="compositionally biased region" description="Acidic residues" evidence="1">
    <location>
        <begin position="142"/>
        <end position="168"/>
    </location>
</feature>
<feature type="region of interest" description="Disordered" evidence="1">
    <location>
        <begin position="129"/>
        <end position="181"/>
    </location>
</feature>
<proteinExistence type="predicted"/>
<dbReference type="AlphaFoldDB" id="A0A922L759"/>
<name>A0A922L759_DERFA</name>